<evidence type="ECO:0000313" key="10">
    <source>
        <dbReference type="Proteomes" id="UP000182347"/>
    </source>
</evidence>
<dbReference type="InterPro" id="IPR011013">
    <property type="entry name" value="Gal_mutarotase_sf_dom"/>
</dbReference>
<evidence type="ECO:0000256" key="8">
    <source>
        <dbReference type="PIRSR" id="PIRSR005096-3"/>
    </source>
</evidence>
<evidence type="ECO:0000256" key="3">
    <source>
        <dbReference type="ARBA" id="ARBA00023235"/>
    </source>
</evidence>
<dbReference type="UniPathway" id="UPA00242"/>
<feature type="active site" description="Proton donor" evidence="6">
    <location>
        <position position="179"/>
    </location>
</feature>
<dbReference type="CDD" id="cd09019">
    <property type="entry name" value="galactose_mutarotase_like"/>
    <property type="match status" value="1"/>
</dbReference>
<evidence type="ECO:0000313" key="9">
    <source>
        <dbReference type="EMBL" id="SDM48457.1"/>
    </source>
</evidence>
<evidence type="ECO:0000256" key="5">
    <source>
        <dbReference type="PIRNR" id="PIRNR005096"/>
    </source>
</evidence>
<dbReference type="GO" id="GO:0033499">
    <property type="term" value="P:galactose catabolic process via UDP-galactose, Leloir pathway"/>
    <property type="evidence" value="ECO:0007669"/>
    <property type="project" value="TreeGrafter"/>
</dbReference>
<dbReference type="EMBL" id="FNHF01000003">
    <property type="protein sequence ID" value="SDM48457.1"/>
    <property type="molecule type" value="Genomic_DNA"/>
</dbReference>
<name>A0A1G9TL68_9BACI</name>
<dbReference type="PIRSF" id="PIRSF005096">
    <property type="entry name" value="GALM"/>
    <property type="match status" value="1"/>
</dbReference>
<dbReference type="GO" id="GO:0006006">
    <property type="term" value="P:glucose metabolic process"/>
    <property type="evidence" value="ECO:0007669"/>
    <property type="project" value="TreeGrafter"/>
</dbReference>
<feature type="binding site" evidence="7">
    <location>
        <position position="252"/>
    </location>
    <ligand>
        <name>beta-D-galactose</name>
        <dbReference type="ChEBI" id="CHEBI:27667"/>
    </ligand>
</feature>
<evidence type="ECO:0000256" key="4">
    <source>
        <dbReference type="ARBA" id="ARBA00023277"/>
    </source>
</evidence>
<keyword evidence="3 5" id="KW-0413">Isomerase</keyword>
<sequence>MQIKQEQISLSSGQNWKRFILSNDRGMEVSCLDFGGIITEILMPDKNGRKENIVVGYKNFEDYLDNPNFFGALIGRVAGRIEGSSFSLNGKTFQLPPNEGENHLHGGPDAFHKTKWQTETIEKENSVGVVFTHQSEHGENGYPGNLEMKITYTLDNTNQFSITYQGSADQDTVLTTTNHSYFNLSGDLKSTIREHEVTLDSSQFVELDEALIPTGNKLDVRDTVFDFRQGRKIEDGIRSDHQQNRYAGHGYDHYFIFDTKQESQVTAVDQTSGRKMMIKTDQPGMVMYTSNGLGEGLQLKERESAQYLGICFETQASPASIHHDGFPSCFLPAGEDYYSKTSFQFFS</sequence>
<dbReference type="AlphaFoldDB" id="A0A1G9TL68"/>
<evidence type="ECO:0000256" key="1">
    <source>
        <dbReference type="ARBA" id="ARBA00005028"/>
    </source>
</evidence>
<comment type="catalytic activity">
    <reaction evidence="5">
        <text>alpha-D-glucose = beta-D-glucose</text>
        <dbReference type="Rhea" id="RHEA:10264"/>
        <dbReference type="ChEBI" id="CHEBI:15903"/>
        <dbReference type="ChEBI" id="CHEBI:17925"/>
        <dbReference type="EC" id="5.1.3.3"/>
    </reaction>
</comment>
<proteinExistence type="inferred from homology"/>
<dbReference type="GO" id="GO:0004034">
    <property type="term" value="F:aldose 1-epimerase activity"/>
    <property type="evidence" value="ECO:0007669"/>
    <property type="project" value="UniProtKB-EC"/>
</dbReference>
<dbReference type="InterPro" id="IPR047215">
    <property type="entry name" value="Galactose_mutarotase-like"/>
</dbReference>
<feature type="active site" description="Proton acceptor" evidence="6">
    <location>
        <position position="313"/>
    </location>
</feature>
<comment type="similarity">
    <text evidence="2 5">Belongs to the aldose epimerase family.</text>
</comment>
<accession>A0A1G9TL68</accession>
<keyword evidence="10" id="KW-1185">Reference proteome</keyword>
<comment type="pathway">
    <text evidence="1 5">Carbohydrate metabolism; hexose metabolism.</text>
</comment>
<evidence type="ECO:0000256" key="7">
    <source>
        <dbReference type="PIRSR" id="PIRSR005096-2"/>
    </source>
</evidence>
<dbReference type="Gene3D" id="2.70.98.10">
    <property type="match status" value="1"/>
</dbReference>
<dbReference type="GO" id="GO:0030246">
    <property type="term" value="F:carbohydrate binding"/>
    <property type="evidence" value="ECO:0007669"/>
    <property type="project" value="InterPro"/>
</dbReference>
<dbReference type="InterPro" id="IPR014718">
    <property type="entry name" value="GH-type_carb-bd"/>
</dbReference>
<dbReference type="InterPro" id="IPR015443">
    <property type="entry name" value="Aldose_1-epimerase"/>
</dbReference>
<protein>
    <recommendedName>
        <fullName evidence="5">Aldose 1-epimerase</fullName>
        <ecNumber evidence="5">5.1.3.3</ecNumber>
    </recommendedName>
</protein>
<dbReference type="RefSeq" id="WP_074599706.1">
    <property type="nucleotide sequence ID" value="NZ_FNHF01000003.1"/>
</dbReference>
<dbReference type="EC" id="5.1.3.3" evidence="5"/>
<feature type="binding site" evidence="8">
    <location>
        <begin position="179"/>
        <end position="181"/>
    </location>
    <ligand>
        <name>beta-D-galactose</name>
        <dbReference type="ChEBI" id="CHEBI:27667"/>
    </ligand>
</feature>
<gene>
    <name evidence="9" type="ORF">SAMN05216244_2634</name>
</gene>
<keyword evidence="4 5" id="KW-0119">Carbohydrate metabolism</keyword>
<evidence type="ECO:0000256" key="2">
    <source>
        <dbReference type="ARBA" id="ARBA00006206"/>
    </source>
</evidence>
<dbReference type="PANTHER" id="PTHR10091:SF0">
    <property type="entry name" value="GALACTOSE MUTAROTASE"/>
    <property type="match status" value="1"/>
</dbReference>
<dbReference type="GO" id="GO:0005737">
    <property type="term" value="C:cytoplasm"/>
    <property type="evidence" value="ECO:0007669"/>
    <property type="project" value="TreeGrafter"/>
</dbReference>
<dbReference type="SUPFAM" id="SSF74650">
    <property type="entry name" value="Galactose mutarotase-like"/>
    <property type="match status" value="1"/>
</dbReference>
<dbReference type="InterPro" id="IPR008183">
    <property type="entry name" value="Aldose_1/G6P_1-epimerase"/>
</dbReference>
<dbReference type="OrthoDB" id="9779408at2"/>
<dbReference type="Pfam" id="PF01263">
    <property type="entry name" value="Aldose_epim"/>
    <property type="match status" value="1"/>
</dbReference>
<organism evidence="9 10">
    <name type="scientific">Sediminibacillus halophilus</name>
    <dbReference type="NCBI Taxonomy" id="482461"/>
    <lineage>
        <taxon>Bacteria</taxon>
        <taxon>Bacillati</taxon>
        <taxon>Bacillota</taxon>
        <taxon>Bacilli</taxon>
        <taxon>Bacillales</taxon>
        <taxon>Bacillaceae</taxon>
        <taxon>Sediminibacillus</taxon>
    </lineage>
</organism>
<dbReference type="Proteomes" id="UP000182347">
    <property type="component" value="Unassembled WGS sequence"/>
</dbReference>
<dbReference type="PANTHER" id="PTHR10091">
    <property type="entry name" value="ALDOSE-1-EPIMERASE"/>
    <property type="match status" value="1"/>
</dbReference>
<evidence type="ECO:0000256" key="6">
    <source>
        <dbReference type="PIRSR" id="PIRSR005096-1"/>
    </source>
</evidence>
<dbReference type="STRING" id="482461.SAMN05216244_2634"/>
<reference evidence="10" key="1">
    <citation type="submission" date="2016-10" db="EMBL/GenBank/DDBJ databases">
        <authorList>
            <person name="Varghese N."/>
            <person name="Submissions S."/>
        </authorList>
    </citation>
    <scope>NUCLEOTIDE SEQUENCE [LARGE SCALE GENOMIC DNA]</scope>
    <source>
        <strain evidence="10">CGMCC 1.6199</strain>
    </source>
</reference>
<dbReference type="NCBIfam" id="NF008277">
    <property type="entry name" value="PRK11055.1"/>
    <property type="match status" value="1"/>
</dbReference>